<comment type="caution">
    <text evidence="2">The sequence shown here is derived from an EMBL/GenBank/DDBJ whole genome shotgun (WGS) entry which is preliminary data.</text>
</comment>
<proteinExistence type="predicted"/>
<name>X1SC92_9ZZZZ</name>
<evidence type="ECO:0000256" key="1">
    <source>
        <dbReference type="SAM" id="Phobius"/>
    </source>
</evidence>
<feature type="transmembrane region" description="Helical" evidence="1">
    <location>
        <begin position="39"/>
        <end position="62"/>
    </location>
</feature>
<sequence>MWEIDAKLLLEAIEDVGDGKRNEKKMADHYFPLDIDDIFILYFSIYYSNLNTIINFFIKYLFMNILFII</sequence>
<gene>
    <name evidence="2" type="ORF">S12H4_25194</name>
</gene>
<keyword evidence="1" id="KW-1133">Transmembrane helix</keyword>
<reference evidence="2" key="1">
    <citation type="journal article" date="2014" name="Front. Microbiol.">
        <title>High frequency of phylogenetically diverse reductive dehalogenase-homologous genes in deep subseafloor sedimentary metagenomes.</title>
        <authorList>
            <person name="Kawai M."/>
            <person name="Futagami T."/>
            <person name="Toyoda A."/>
            <person name="Takaki Y."/>
            <person name="Nishi S."/>
            <person name="Hori S."/>
            <person name="Arai W."/>
            <person name="Tsubouchi T."/>
            <person name="Morono Y."/>
            <person name="Uchiyama I."/>
            <person name="Ito T."/>
            <person name="Fujiyama A."/>
            <person name="Inagaki F."/>
            <person name="Takami H."/>
        </authorList>
    </citation>
    <scope>NUCLEOTIDE SEQUENCE</scope>
    <source>
        <strain evidence="2">Expedition CK06-06</strain>
    </source>
</reference>
<evidence type="ECO:0000313" key="2">
    <source>
        <dbReference type="EMBL" id="GAI73025.1"/>
    </source>
</evidence>
<keyword evidence="1" id="KW-0472">Membrane</keyword>
<keyword evidence="1" id="KW-0812">Transmembrane</keyword>
<dbReference type="EMBL" id="BARW01014000">
    <property type="protein sequence ID" value="GAI73025.1"/>
    <property type="molecule type" value="Genomic_DNA"/>
</dbReference>
<organism evidence="2">
    <name type="scientific">marine sediment metagenome</name>
    <dbReference type="NCBI Taxonomy" id="412755"/>
    <lineage>
        <taxon>unclassified sequences</taxon>
        <taxon>metagenomes</taxon>
        <taxon>ecological metagenomes</taxon>
    </lineage>
</organism>
<protein>
    <submittedName>
        <fullName evidence="2">Uncharacterized protein</fullName>
    </submittedName>
</protein>
<dbReference type="AlphaFoldDB" id="X1SC92"/>
<accession>X1SC92</accession>